<dbReference type="SUPFAM" id="SSF53800">
    <property type="entry name" value="Chelatase"/>
    <property type="match status" value="1"/>
</dbReference>
<evidence type="ECO:0000313" key="4">
    <source>
        <dbReference type="Proteomes" id="UP000608579"/>
    </source>
</evidence>
<gene>
    <name evidence="3" type="ORF">EYH45_01970</name>
</gene>
<evidence type="ECO:0008006" key="5">
    <source>
        <dbReference type="Google" id="ProtNLM"/>
    </source>
</evidence>
<dbReference type="GO" id="GO:0016829">
    <property type="term" value="F:lyase activity"/>
    <property type="evidence" value="ECO:0007669"/>
    <property type="project" value="UniProtKB-KW"/>
</dbReference>
<comment type="caution">
    <text evidence="3">The sequence shown here is derived from an EMBL/GenBank/DDBJ whole genome shotgun (WGS) entry which is preliminary data.</text>
</comment>
<protein>
    <recommendedName>
        <fullName evidence="5">Sirohydrochlorin cobaltochelatase</fullName>
    </recommendedName>
</protein>
<reference evidence="3" key="1">
    <citation type="journal article" date="2020" name="ISME J.">
        <title>Gammaproteobacteria mediating utilization of methyl-, sulfur- and petroleum organic compounds in deep ocean hydrothermal plumes.</title>
        <authorList>
            <person name="Zhou Z."/>
            <person name="Liu Y."/>
            <person name="Pan J."/>
            <person name="Cron B.R."/>
            <person name="Toner B.M."/>
            <person name="Anantharaman K."/>
            <person name="Breier J.A."/>
            <person name="Dick G.J."/>
            <person name="Li M."/>
        </authorList>
    </citation>
    <scope>NUCLEOTIDE SEQUENCE</scope>
    <source>
        <strain evidence="3">SZUA-1515</strain>
    </source>
</reference>
<evidence type="ECO:0000256" key="1">
    <source>
        <dbReference type="ARBA" id="ARBA00022723"/>
    </source>
</evidence>
<dbReference type="Pfam" id="PF01903">
    <property type="entry name" value="CbiX"/>
    <property type="match status" value="1"/>
</dbReference>
<accession>A0A833E9C4</accession>
<dbReference type="EMBL" id="DQVM01000035">
    <property type="protein sequence ID" value="HIQ29312.1"/>
    <property type="molecule type" value="Genomic_DNA"/>
</dbReference>
<organism evidence="3 4">
    <name type="scientific">Caldiarchaeum subterraneum</name>
    <dbReference type="NCBI Taxonomy" id="311458"/>
    <lineage>
        <taxon>Archaea</taxon>
        <taxon>Nitrososphaerota</taxon>
        <taxon>Candidatus Caldarchaeales</taxon>
        <taxon>Candidatus Caldarchaeaceae</taxon>
        <taxon>Candidatus Caldarchaeum</taxon>
    </lineage>
</organism>
<dbReference type="InterPro" id="IPR002762">
    <property type="entry name" value="CbiX-like"/>
</dbReference>
<evidence type="ECO:0000256" key="2">
    <source>
        <dbReference type="ARBA" id="ARBA00023239"/>
    </source>
</evidence>
<dbReference type="AlphaFoldDB" id="A0A833E9C4"/>
<proteinExistence type="predicted"/>
<keyword evidence="1" id="KW-0479">Metal-binding</keyword>
<dbReference type="Gene3D" id="3.40.50.1400">
    <property type="match status" value="1"/>
</dbReference>
<keyword evidence="2" id="KW-0456">Lyase</keyword>
<sequence>MRRIAILVGHGQLPKDLPRELRSEYFRLRVKHAKTPEEEKRYQELDRTVANWPRNAENDPYWHNINKLAGLVREVSGFNEVIAAFNEFCSPTLEEALEYACRQGYEKIMVIPTMFIPGGVHSEEEIPEAIEEMKRKYRRDIIYVWPFNLQEIAGLITRRLNSSLEGGGEGD</sequence>
<dbReference type="Proteomes" id="UP000608579">
    <property type="component" value="Unassembled WGS sequence"/>
</dbReference>
<name>A0A833E9C4_CALS0</name>
<evidence type="ECO:0000313" key="3">
    <source>
        <dbReference type="EMBL" id="HIQ29312.1"/>
    </source>
</evidence>
<dbReference type="GO" id="GO:0046872">
    <property type="term" value="F:metal ion binding"/>
    <property type="evidence" value="ECO:0007669"/>
    <property type="project" value="UniProtKB-KW"/>
</dbReference>